<proteinExistence type="predicted"/>
<dbReference type="EMBL" id="CAJJDP010000017">
    <property type="protein sequence ID" value="CAD8145184.1"/>
    <property type="molecule type" value="Genomic_DNA"/>
</dbReference>
<dbReference type="Proteomes" id="UP000683925">
    <property type="component" value="Unassembled WGS sequence"/>
</dbReference>
<name>A0A8S1T2C8_PAROT</name>
<keyword evidence="2" id="KW-1185">Reference proteome</keyword>
<evidence type="ECO:0000313" key="1">
    <source>
        <dbReference type="EMBL" id="CAD8145184.1"/>
    </source>
</evidence>
<dbReference type="AlphaFoldDB" id="A0A8S1T2C8"/>
<gene>
    <name evidence="1" type="ORF">POCTA_138.1.T0170097</name>
</gene>
<protein>
    <submittedName>
        <fullName evidence="1">Uncharacterized protein</fullName>
    </submittedName>
</protein>
<sequence>MIVHFGENYCKLQALNTYMHQFQIREGRTQRCKTIYPERRIFLQTNQYITNNKI</sequence>
<organism evidence="1 2">
    <name type="scientific">Paramecium octaurelia</name>
    <dbReference type="NCBI Taxonomy" id="43137"/>
    <lineage>
        <taxon>Eukaryota</taxon>
        <taxon>Sar</taxon>
        <taxon>Alveolata</taxon>
        <taxon>Ciliophora</taxon>
        <taxon>Intramacronucleata</taxon>
        <taxon>Oligohymenophorea</taxon>
        <taxon>Peniculida</taxon>
        <taxon>Parameciidae</taxon>
        <taxon>Paramecium</taxon>
    </lineage>
</organism>
<accession>A0A8S1T2C8</accession>
<comment type="caution">
    <text evidence="1">The sequence shown here is derived from an EMBL/GenBank/DDBJ whole genome shotgun (WGS) entry which is preliminary data.</text>
</comment>
<reference evidence="1" key="1">
    <citation type="submission" date="2021-01" db="EMBL/GenBank/DDBJ databases">
        <authorList>
            <consortium name="Genoscope - CEA"/>
            <person name="William W."/>
        </authorList>
    </citation>
    <scope>NUCLEOTIDE SEQUENCE</scope>
</reference>
<evidence type="ECO:0000313" key="2">
    <source>
        <dbReference type="Proteomes" id="UP000683925"/>
    </source>
</evidence>